<protein>
    <submittedName>
        <fullName evidence="1">Uncharacterized protein</fullName>
    </submittedName>
</protein>
<organism evidence="1">
    <name type="scientific">marine metagenome</name>
    <dbReference type="NCBI Taxonomy" id="408172"/>
    <lineage>
        <taxon>unclassified sequences</taxon>
        <taxon>metagenomes</taxon>
        <taxon>ecological metagenomes</taxon>
    </lineage>
</organism>
<gene>
    <name evidence="1" type="ORF">METZ01_LOCUS229239</name>
</gene>
<dbReference type="EMBL" id="UINC01056400">
    <property type="protein sequence ID" value="SVB76385.1"/>
    <property type="molecule type" value="Genomic_DNA"/>
</dbReference>
<dbReference type="AlphaFoldDB" id="A0A382GNM7"/>
<accession>A0A382GNM7</accession>
<sequence length="47" mass="5642">MLRIVDYAKRKDVEWYEIIRQAINESSVVPVVILTRGELRVYEMDED</sequence>
<evidence type="ECO:0000313" key="1">
    <source>
        <dbReference type="EMBL" id="SVB76385.1"/>
    </source>
</evidence>
<reference evidence="1" key="1">
    <citation type="submission" date="2018-05" db="EMBL/GenBank/DDBJ databases">
        <authorList>
            <person name="Lanie J.A."/>
            <person name="Ng W.-L."/>
            <person name="Kazmierczak K.M."/>
            <person name="Andrzejewski T.M."/>
            <person name="Davidsen T.M."/>
            <person name="Wayne K.J."/>
            <person name="Tettelin H."/>
            <person name="Glass J.I."/>
            <person name="Rusch D."/>
            <person name="Podicherti R."/>
            <person name="Tsui H.-C.T."/>
            <person name="Winkler M.E."/>
        </authorList>
    </citation>
    <scope>NUCLEOTIDE SEQUENCE</scope>
</reference>
<name>A0A382GNM7_9ZZZZ</name>
<proteinExistence type="predicted"/>